<comment type="caution">
    <text evidence="1">The sequence shown here is derived from an EMBL/GenBank/DDBJ whole genome shotgun (WGS) entry which is preliminary data.</text>
</comment>
<name>A0A5N1JP34_9HYPH</name>
<dbReference type="RefSeq" id="WP_151095320.1">
    <property type="nucleotide sequence ID" value="NZ_VYXQ01000025.1"/>
</dbReference>
<organism evidence="1 2">
    <name type="scientific">Ochrobactrum quorumnocens</name>
    <dbReference type="NCBI Taxonomy" id="271865"/>
    <lineage>
        <taxon>Bacteria</taxon>
        <taxon>Pseudomonadati</taxon>
        <taxon>Pseudomonadota</taxon>
        <taxon>Alphaproteobacteria</taxon>
        <taxon>Hyphomicrobiales</taxon>
        <taxon>Brucellaceae</taxon>
        <taxon>Brucella/Ochrobactrum group</taxon>
        <taxon>Ochrobactrum</taxon>
    </lineage>
</organism>
<gene>
    <name evidence="1" type="ORF">F3W84_20290</name>
</gene>
<dbReference type="AlphaFoldDB" id="A0A5N1JP34"/>
<evidence type="ECO:0000313" key="1">
    <source>
        <dbReference type="EMBL" id="KAA9361440.1"/>
    </source>
</evidence>
<dbReference type="Proteomes" id="UP000327108">
    <property type="component" value="Unassembled WGS sequence"/>
</dbReference>
<reference evidence="1 2" key="1">
    <citation type="submission" date="2019-09" db="EMBL/GenBank/DDBJ databases">
        <title>Biological control of the noxious weed angled onion (Allium triquetrum) thwarted by endophytic bacteria in Victoria, Australia.</title>
        <authorList>
            <person name="Tehranchian P."/>
            <person name="Adair R.J."/>
            <person name="Van T.H."/>
            <person name="Morrison P.D."/>
            <person name="Williams H."/>
            <person name="Lawrie A.C."/>
        </authorList>
    </citation>
    <scope>NUCLEOTIDE SEQUENCE [LARGE SCALE GENOMIC DNA]</scope>
    <source>
        <strain evidence="1 2">RPTAtOch1</strain>
    </source>
</reference>
<accession>A0A5N1JP34</accession>
<proteinExistence type="predicted"/>
<protein>
    <submittedName>
        <fullName evidence="1">Uncharacterized protein</fullName>
    </submittedName>
</protein>
<dbReference type="EMBL" id="VYXQ01000025">
    <property type="protein sequence ID" value="KAA9361440.1"/>
    <property type="molecule type" value="Genomic_DNA"/>
</dbReference>
<sequence>MICVDDKRFSSIGGIGTYEAAGGAVKRDPFDEGRGGYATVAAVLEKLSAQNHRPNSRLLRRTLGHTLGA</sequence>
<keyword evidence="2" id="KW-1185">Reference proteome</keyword>
<evidence type="ECO:0000313" key="2">
    <source>
        <dbReference type="Proteomes" id="UP000327108"/>
    </source>
</evidence>